<evidence type="ECO:0000259" key="3">
    <source>
        <dbReference type="Pfam" id="PF03372"/>
    </source>
</evidence>
<keyword evidence="4" id="KW-0255">Endonuclease</keyword>
<dbReference type="Proteomes" id="UP000570678">
    <property type="component" value="Unassembled WGS sequence"/>
</dbReference>
<organism evidence="4 5">
    <name type="scientific">Nocardia flavorosea</name>
    <dbReference type="NCBI Taxonomy" id="53429"/>
    <lineage>
        <taxon>Bacteria</taxon>
        <taxon>Bacillati</taxon>
        <taxon>Actinomycetota</taxon>
        <taxon>Actinomycetes</taxon>
        <taxon>Mycobacteriales</taxon>
        <taxon>Nocardiaceae</taxon>
        <taxon>Nocardia</taxon>
    </lineage>
</organism>
<evidence type="ECO:0000256" key="1">
    <source>
        <dbReference type="SAM" id="MobiDB-lite"/>
    </source>
</evidence>
<evidence type="ECO:0000313" key="4">
    <source>
        <dbReference type="EMBL" id="NKY55796.1"/>
    </source>
</evidence>
<dbReference type="Gene3D" id="3.60.10.10">
    <property type="entry name" value="Endonuclease/exonuclease/phosphatase"/>
    <property type="match status" value="1"/>
</dbReference>
<protein>
    <submittedName>
        <fullName evidence="4">Endonuclease/exonuclease/phosphatase family protein</fullName>
    </submittedName>
</protein>
<comment type="caution">
    <text evidence="4">The sequence shown here is derived from an EMBL/GenBank/DDBJ whole genome shotgun (WGS) entry which is preliminary data.</text>
</comment>
<reference evidence="4 5" key="1">
    <citation type="submission" date="2020-04" db="EMBL/GenBank/DDBJ databases">
        <title>MicrobeNet Type strains.</title>
        <authorList>
            <person name="Nicholson A.C."/>
        </authorList>
    </citation>
    <scope>NUCLEOTIDE SEQUENCE [LARGE SCALE GENOMIC DNA]</scope>
    <source>
        <strain evidence="4 5">JCM 3332</strain>
    </source>
</reference>
<evidence type="ECO:0000313" key="5">
    <source>
        <dbReference type="Proteomes" id="UP000570678"/>
    </source>
</evidence>
<keyword evidence="4" id="KW-0378">Hydrolase</keyword>
<keyword evidence="4" id="KW-0540">Nuclease</keyword>
<evidence type="ECO:0000256" key="2">
    <source>
        <dbReference type="SAM" id="Phobius"/>
    </source>
</evidence>
<dbReference type="EMBL" id="JAAXOT010000002">
    <property type="protein sequence ID" value="NKY55796.1"/>
    <property type="molecule type" value="Genomic_DNA"/>
</dbReference>
<sequence length="446" mass="48688">MPCGHDRPGLRIHRAARRNNPSPGRARSVVSVDHCVRRGESEGRRPVPTDRRRHRVGRCRHSESYFAEDFDLTALIHHTVGRNLARKHRRPAHAEWPARPPDRLRSRSPPPSSTRYRAQDCGYLSNVVSKFVRVGVDSIPWLATAAGAAGVILHFSRLSARLPVLAASVAPYLMCLSIAGVVVFLGLRRWSGAGVALVVVVVALWTQLPLYYGRAGDEDGRLVRVMQANLLFDGADPRALVDQVRERNIELLTVNELTPAAIGALGGAGLDRLLPYRYLSPARTAAGTGIWSRYPLSDTVEYDGYVLNQLSATAAIPDAGPVSVFAFHPVPPVYDIDVWADELSRLHAVLENAPADRPAIVGGDFNATYDHAQFRAMLSGRFDDAVVQAGAGHLVTYPTDKWWPPLVGIDHILIAGGHAVAVETLDIPGADHRALTASIRLDRAPR</sequence>
<dbReference type="GO" id="GO:0004527">
    <property type="term" value="F:exonuclease activity"/>
    <property type="evidence" value="ECO:0007669"/>
    <property type="project" value="UniProtKB-KW"/>
</dbReference>
<keyword evidence="5" id="KW-1185">Reference proteome</keyword>
<proteinExistence type="predicted"/>
<feature type="domain" description="Endonuclease/exonuclease/phosphatase" evidence="3">
    <location>
        <begin position="226"/>
        <end position="429"/>
    </location>
</feature>
<feature type="region of interest" description="Disordered" evidence="1">
    <location>
        <begin position="1"/>
        <end position="28"/>
    </location>
</feature>
<keyword evidence="4" id="KW-0269">Exonuclease</keyword>
<name>A0A846Y8A6_9NOCA</name>
<dbReference type="GO" id="GO:0004519">
    <property type="term" value="F:endonuclease activity"/>
    <property type="evidence" value="ECO:0007669"/>
    <property type="project" value="UniProtKB-KW"/>
</dbReference>
<dbReference type="Pfam" id="PF03372">
    <property type="entry name" value="Exo_endo_phos"/>
    <property type="match status" value="1"/>
</dbReference>
<dbReference type="SUPFAM" id="SSF56219">
    <property type="entry name" value="DNase I-like"/>
    <property type="match status" value="1"/>
</dbReference>
<feature type="transmembrane region" description="Helical" evidence="2">
    <location>
        <begin position="162"/>
        <end position="187"/>
    </location>
</feature>
<gene>
    <name evidence="4" type="ORF">HGA15_06410</name>
</gene>
<accession>A0A846Y8A6</accession>
<keyword evidence="2" id="KW-1133">Transmembrane helix</keyword>
<feature type="transmembrane region" description="Helical" evidence="2">
    <location>
        <begin position="193"/>
        <end position="212"/>
    </location>
</feature>
<keyword evidence="2" id="KW-0472">Membrane</keyword>
<dbReference type="AlphaFoldDB" id="A0A846Y8A6"/>
<dbReference type="InterPro" id="IPR005135">
    <property type="entry name" value="Endo/exonuclease/phosphatase"/>
</dbReference>
<keyword evidence="2" id="KW-0812">Transmembrane</keyword>
<dbReference type="InterPro" id="IPR036691">
    <property type="entry name" value="Endo/exonu/phosph_ase_sf"/>
</dbReference>
<feature type="region of interest" description="Disordered" evidence="1">
    <location>
        <begin position="83"/>
        <end position="116"/>
    </location>
</feature>